<sequence length="206" mass="22351">MLSRSTITAAAIRIVSTRDYRSLTMAGLARELGVSTSALYNHVSSKRDVLVLIQDRLNEQIDCTGFDTLDWPEALRVWARSYRDCYIRHTALIPIMAVLPVADAPQSLQMYERVTGALEDAGVPGAEAVDLIVGVEALVFGAAYDASAPADIFDPGHRADLAPRFAAAAAARGSDAREVADHAFELTLDALIDGLRRRIERGDPSR</sequence>
<dbReference type="SUPFAM" id="SSF48498">
    <property type="entry name" value="Tetracyclin repressor-like, C-terminal domain"/>
    <property type="match status" value="1"/>
</dbReference>
<dbReference type="InterPro" id="IPR050109">
    <property type="entry name" value="HTH-type_TetR-like_transc_reg"/>
</dbReference>
<keyword evidence="2" id="KW-0805">Transcription regulation</keyword>
<evidence type="ECO:0000313" key="7">
    <source>
        <dbReference type="EMBL" id="GAA3284650.1"/>
    </source>
</evidence>
<dbReference type="InterPro" id="IPR001647">
    <property type="entry name" value="HTH_TetR"/>
</dbReference>
<dbReference type="PRINTS" id="PR00400">
    <property type="entry name" value="TETREPRESSOR"/>
</dbReference>
<evidence type="ECO:0000256" key="2">
    <source>
        <dbReference type="ARBA" id="ARBA00023015"/>
    </source>
</evidence>
<gene>
    <name evidence="7" type="ORF">GCM10020260_15610</name>
</gene>
<comment type="caution">
    <text evidence="7">The sequence shown here is derived from an EMBL/GenBank/DDBJ whole genome shotgun (WGS) entry which is preliminary data.</text>
</comment>
<dbReference type="SUPFAM" id="SSF46689">
    <property type="entry name" value="Homeodomain-like"/>
    <property type="match status" value="1"/>
</dbReference>
<reference evidence="8" key="1">
    <citation type="journal article" date="2019" name="Int. J. Syst. Evol. Microbiol.">
        <title>The Global Catalogue of Microorganisms (GCM) 10K type strain sequencing project: providing services to taxonomists for standard genome sequencing and annotation.</title>
        <authorList>
            <consortium name="The Broad Institute Genomics Platform"/>
            <consortium name="The Broad Institute Genome Sequencing Center for Infectious Disease"/>
            <person name="Wu L."/>
            <person name="Ma J."/>
        </authorList>
    </citation>
    <scope>NUCLEOTIDE SEQUENCE [LARGE SCALE GENOMIC DNA]</scope>
    <source>
        <strain evidence="8">JCM 11483</strain>
    </source>
</reference>
<protein>
    <submittedName>
        <fullName evidence="7">Helix-turn-helix domain-containing protein</fullName>
    </submittedName>
</protein>
<keyword evidence="3 5" id="KW-0238">DNA-binding</keyword>
<dbReference type="PROSITE" id="PS50977">
    <property type="entry name" value="HTH_TETR_2"/>
    <property type="match status" value="1"/>
</dbReference>
<feature type="DNA-binding region" description="H-T-H motif" evidence="5">
    <location>
        <begin position="24"/>
        <end position="43"/>
    </location>
</feature>
<dbReference type="InterPro" id="IPR009057">
    <property type="entry name" value="Homeodomain-like_sf"/>
</dbReference>
<organism evidence="7 8">
    <name type="scientific">Nesterenkonia halobia</name>
    <dbReference type="NCBI Taxonomy" id="37922"/>
    <lineage>
        <taxon>Bacteria</taxon>
        <taxon>Bacillati</taxon>
        <taxon>Actinomycetota</taxon>
        <taxon>Actinomycetes</taxon>
        <taxon>Micrococcales</taxon>
        <taxon>Micrococcaceae</taxon>
        <taxon>Nesterenkonia</taxon>
    </lineage>
</organism>
<dbReference type="Proteomes" id="UP001501736">
    <property type="component" value="Unassembled WGS sequence"/>
</dbReference>
<dbReference type="EMBL" id="BAAAYG010000005">
    <property type="protein sequence ID" value="GAA3284650.1"/>
    <property type="molecule type" value="Genomic_DNA"/>
</dbReference>
<keyword evidence="8" id="KW-1185">Reference proteome</keyword>
<dbReference type="InterPro" id="IPR004111">
    <property type="entry name" value="Repressor_TetR_C"/>
</dbReference>
<name>A0ABP6RE46_9MICC</name>
<dbReference type="InterPro" id="IPR003012">
    <property type="entry name" value="Tet_transcr_reg_TetR"/>
</dbReference>
<evidence type="ECO:0000256" key="3">
    <source>
        <dbReference type="ARBA" id="ARBA00023125"/>
    </source>
</evidence>
<dbReference type="Pfam" id="PF00440">
    <property type="entry name" value="TetR_N"/>
    <property type="match status" value="1"/>
</dbReference>
<dbReference type="PANTHER" id="PTHR30055:SF151">
    <property type="entry name" value="TRANSCRIPTIONAL REGULATORY PROTEIN"/>
    <property type="match status" value="1"/>
</dbReference>
<keyword evidence="1" id="KW-0678">Repressor</keyword>
<dbReference type="PANTHER" id="PTHR30055">
    <property type="entry name" value="HTH-TYPE TRANSCRIPTIONAL REGULATOR RUTR"/>
    <property type="match status" value="1"/>
</dbReference>
<evidence type="ECO:0000256" key="5">
    <source>
        <dbReference type="PROSITE-ProRule" id="PRU00335"/>
    </source>
</evidence>
<evidence type="ECO:0000256" key="4">
    <source>
        <dbReference type="ARBA" id="ARBA00023163"/>
    </source>
</evidence>
<evidence type="ECO:0000259" key="6">
    <source>
        <dbReference type="PROSITE" id="PS50977"/>
    </source>
</evidence>
<evidence type="ECO:0000256" key="1">
    <source>
        <dbReference type="ARBA" id="ARBA00022491"/>
    </source>
</evidence>
<proteinExistence type="predicted"/>
<dbReference type="InterPro" id="IPR036271">
    <property type="entry name" value="Tet_transcr_reg_TetR-rel_C_sf"/>
</dbReference>
<feature type="domain" description="HTH tetR-type" evidence="6">
    <location>
        <begin position="1"/>
        <end position="61"/>
    </location>
</feature>
<dbReference type="Pfam" id="PF02909">
    <property type="entry name" value="TetR_C_1"/>
    <property type="match status" value="1"/>
</dbReference>
<evidence type="ECO:0000313" key="8">
    <source>
        <dbReference type="Proteomes" id="UP001501736"/>
    </source>
</evidence>
<accession>A0ABP6RE46</accession>
<keyword evidence="4" id="KW-0804">Transcription</keyword>
<dbReference type="PRINTS" id="PR00455">
    <property type="entry name" value="HTHTETR"/>
</dbReference>
<dbReference type="Gene3D" id="1.10.357.10">
    <property type="entry name" value="Tetracycline Repressor, domain 2"/>
    <property type="match status" value="1"/>
</dbReference>